<dbReference type="InterPro" id="IPR051360">
    <property type="entry name" value="Neuronal_Pentraxin_Related"/>
</dbReference>
<feature type="chain" id="PRO_5044566941" evidence="8">
    <location>
        <begin position="17"/>
        <end position="590"/>
    </location>
</feature>
<name>A0A1W4X3R4_AGRPL</name>
<evidence type="ECO:0000313" key="11">
    <source>
        <dbReference type="RefSeq" id="XP_018330766.1"/>
    </source>
</evidence>
<dbReference type="SMART" id="SM00159">
    <property type="entry name" value="PTX"/>
    <property type="match status" value="1"/>
</dbReference>
<dbReference type="InterPro" id="IPR013320">
    <property type="entry name" value="ConA-like_dom_sf"/>
</dbReference>
<keyword evidence="2" id="KW-0479">Metal-binding</keyword>
<feature type="signal peptide" evidence="8">
    <location>
        <begin position="1"/>
        <end position="16"/>
    </location>
</feature>
<gene>
    <name evidence="11 12" type="primary">LOC108740787</name>
</gene>
<dbReference type="RefSeq" id="XP_018330766.1">
    <property type="nucleotide sequence ID" value="XM_018475264.1"/>
</dbReference>
<comment type="caution">
    <text evidence="6">Lacks conserved residue(s) required for the propagation of feature annotation.</text>
</comment>
<evidence type="ECO:0000313" key="10">
    <source>
        <dbReference type="Proteomes" id="UP000192223"/>
    </source>
</evidence>
<dbReference type="AlphaFoldDB" id="A0A1W4X3R4"/>
<proteinExistence type="predicted"/>
<evidence type="ECO:0000256" key="4">
    <source>
        <dbReference type="ARBA" id="ARBA00023157"/>
    </source>
</evidence>
<dbReference type="SUPFAM" id="SSF49899">
    <property type="entry name" value="Concanavalin A-like lectins/glucanases"/>
    <property type="match status" value="1"/>
</dbReference>
<keyword evidence="8" id="KW-0732">Signal</keyword>
<dbReference type="PANTHER" id="PTHR19277:SF125">
    <property type="entry name" value="B6"/>
    <property type="match status" value="1"/>
</dbReference>
<dbReference type="PRINTS" id="PR00895">
    <property type="entry name" value="PENTAXIN"/>
</dbReference>
<dbReference type="OrthoDB" id="8793160at2759"/>
<evidence type="ECO:0000256" key="1">
    <source>
        <dbReference type="ARBA" id="ARBA00001913"/>
    </source>
</evidence>
<feature type="compositionally biased region" description="Pro residues" evidence="7">
    <location>
        <begin position="324"/>
        <end position="333"/>
    </location>
</feature>
<organism evidence="10 11">
    <name type="scientific">Agrilus planipennis</name>
    <name type="common">Emerald ash borer</name>
    <name type="synonym">Agrilus marcopoli</name>
    <dbReference type="NCBI Taxonomy" id="224129"/>
    <lineage>
        <taxon>Eukaryota</taxon>
        <taxon>Metazoa</taxon>
        <taxon>Ecdysozoa</taxon>
        <taxon>Arthropoda</taxon>
        <taxon>Hexapoda</taxon>
        <taxon>Insecta</taxon>
        <taxon>Pterygota</taxon>
        <taxon>Neoptera</taxon>
        <taxon>Endopterygota</taxon>
        <taxon>Coleoptera</taxon>
        <taxon>Polyphaga</taxon>
        <taxon>Elateriformia</taxon>
        <taxon>Buprestoidea</taxon>
        <taxon>Buprestidae</taxon>
        <taxon>Agrilinae</taxon>
        <taxon>Agrilus</taxon>
    </lineage>
</organism>
<keyword evidence="4" id="KW-1015">Disulfide bond</keyword>
<dbReference type="KEGG" id="apln:108740787"/>
<feature type="region of interest" description="Disordered" evidence="7">
    <location>
        <begin position="452"/>
        <end position="485"/>
    </location>
</feature>
<evidence type="ECO:0000256" key="3">
    <source>
        <dbReference type="ARBA" id="ARBA00022837"/>
    </source>
</evidence>
<evidence type="ECO:0000256" key="7">
    <source>
        <dbReference type="SAM" id="MobiDB-lite"/>
    </source>
</evidence>
<dbReference type="InterPro" id="IPR001759">
    <property type="entry name" value="PTX_dom"/>
</dbReference>
<feature type="domain" description="Pentraxin (PTX)" evidence="9">
    <location>
        <begin position="68"/>
        <end position="286"/>
    </location>
</feature>
<keyword evidence="5" id="KW-0325">Glycoprotein</keyword>
<protein>
    <submittedName>
        <fullName evidence="11 12">Uncharacterized protein LOC108740787</fullName>
    </submittedName>
</protein>
<dbReference type="Pfam" id="PF00354">
    <property type="entry name" value="Pentaxin"/>
    <property type="match status" value="1"/>
</dbReference>
<dbReference type="Proteomes" id="UP000192223">
    <property type="component" value="Unplaced"/>
</dbReference>
<dbReference type="GO" id="GO:0046872">
    <property type="term" value="F:metal ion binding"/>
    <property type="evidence" value="ECO:0007669"/>
    <property type="project" value="UniProtKB-KW"/>
</dbReference>
<reference evidence="11 12" key="1">
    <citation type="submission" date="2025-04" db="UniProtKB">
        <authorList>
            <consortium name="RefSeq"/>
        </authorList>
    </citation>
    <scope>IDENTIFICATION</scope>
    <source>
        <tissue evidence="11 12">Entire body</tissue>
    </source>
</reference>
<dbReference type="GeneID" id="108740787"/>
<feature type="compositionally biased region" description="Low complexity" evidence="7">
    <location>
        <begin position="340"/>
        <end position="351"/>
    </location>
</feature>
<dbReference type="STRING" id="224129.A0A1W4X3R4"/>
<dbReference type="Gene3D" id="2.60.120.200">
    <property type="match status" value="1"/>
</dbReference>
<keyword evidence="10" id="KW-1185">Reference proteome</keyword>
<comment type="cofactor">
    <cofactor evidence="1">
        <name>Ca(2+)</name>
        <dbReference type="ChEBI" id="CHEBI:29108"/>
    </cofactor>
</comment>
<evidence type="ECO:0000313" key="12">
    <source>
        <dbReference type="RefSeq" id="XP_025836016.1"/>
    </source>
</evidence>
<evidence type="ECO:0000256" key="2">
    <source>
        <dbReference type="ARBA" id="ARBA00022723"/>
    </source>
</evidence>
<evidence type="ECO:0000256" key="6">
    <source>
        <dbReference type="PROSITE-ProRule" id="PRU01172"/>
    </source>
</evidence>
<evidence type="ECO:0000256" key="5">
    <source>
        <dbReference type="ARBA" id="ARBA00023180"/>
    </source>
</evidence>
<sequence>MKQLLILFLLAPFCFCVSDWQPVLPADVYRHTHSGVSSATEPPSYSRLIAQQYKQPALDKSIASDQCELHKVGFTQDLYFQYIQYKIGIPELKEFTLCYWSKFYNHSNDHPVFSYAVENQPRAILAWVSNTERSSYYSLSVHGHTLYRLNYPLRMNRWYHSCQSWNGRTGEWQIWVNAERVGRGFLNRLVDHKIPSGGIAITGQEQTQYGGGFIEGDYAPKGAGGMLGEITMLQLYKVALTAGKAHRDHKHHHGQLYDHDGNLITTTPLPLTSPRSTLPPHPLLIGGQLNPEAAFEIASSNLPGKVPQHWVTWNFVHNPFFPHPDTLPGPPGRGPQLFFSQPSRQASPAPSNTRPLILTGNSLQKPQTQSLLQQQLLQNSVKPLPATPILPTPGPSLLSGELFHSRLSNPASVQFIDKTQLETHQLFKREHKKDKEVENLSIEDDKEFGMKLSSKRKTKRQGDNSEETVMNGDSDESNESSDSKKKRQLFVGSFSDNDYLGDTPTFELTFEQSLQYGLAGIGHNVPIMQQQRKEDDREPAEAEVTAVMNVCSGCEEEPFERALILSWRSVPKKLYSGAYYLPAQTQCRLF</sequence>
<accession>A0A1W4X3R4</accession>
<feature type="region of interest" description="Disordered" evidence="7">
    <location>
        <begin position="324"/>
        <end position="357"/>
    </location>
</feature>
<dbReference type="PROSITE" id="PS51828">
    <property type="entry name" value="PTX_2"/>
    <property type="match status" value="1"/>
</dbReference>
<evidence type="ECO:0000256" key="8">
    <source>
        <dbReference type="SAM" id="SignalP"/>
    </source>
</evidence>
<keyword evidence="3" id="KW-0106">Calcium</keyword>
<dbReference type="RefSeq" id="XP_025836016.1">
    <property type="nucleotide sequence ID" value="XM_025980231.1"/>
</dbReference>
<evidence type="ECO:0000259" key="9">
    <source>
        <dbReference type="PROSITE" id="PS51828"/>
    </source>
</evidence>
<dbReference type="PANTHER" id="PTHR19277">
    <property type="entry name" value="PENTRAXIN"/>
    <property type="match status" value="1"/>
</dbReference>